<dbReference type="GeneID" id="115416686"/>
<dbReference type="Pfam" id="PF08641">
    <property type="entry name" value="Mis14"/>
    <property type="match status" value="1"/>
</dbReference>
<sequence>MESEQKENTNRNETDEEFRVQVTAKTRLTEQISKYKDILRTVADGQTDVPEDIRRVLVQELLANFEAAVQDNVLVNGKPWSDAPDDEEDEAVDLEIQLDDAIVETSRRRRTYPRTILPHVVHALKAERKLMGLYENTVKPQEAFKDPDQEDLMGELSAAAPLMVKEATELMKSIMVLQTHTAGLCQVLDLQPSPASVEIHREVLGRGDCSDITVATRQPIRRAVEEAVATQCYVPVAKKPKCTMGE</sequence>
<reference evidence="1" key="2">
    <citation type="submission" date="2025-09" db="UniProtKB">
        <authorList>
            <consortium name="Ensembl"/>
        </authorList>
    </citation>
    <scope>IDENTIFICATION</scope>
</reference>
<evidence type="ECO:0000313" key="1">
    <source>
        <dbReference type="Ensembl" id="ENSSORP00005007264.1"/>
    </source>
</evidence>
<keyword evidence="2" id="KW-1185">Reference proteome</keyword>
<proteinExistence type="predicted"/>
<dbReference type="GO" id="GO:0000444">
    <property type="term" value="C:MIS12/MIND type complex"/>
    <property type="evidence" value="ECO:0007669"/>
    <property type="project" value="TreeGrafter"/>
</dbReference>
<organism evidence="1 2">
    <name type="scientific">Sphaeramia orbicularis</name>
    <name type="common">orbiculate cardinalfish</name>
    <dbReference type="NCBI Taxonomy" id="375764"/>
    <lineage>
        <taxon>Eukaryota</taxon>
        <taxon>Metazoa</taxon>
        <taxon>Chordata</taxon>
        <taxon>Craniata</taxon>
        <taxon>Vertebrata</taxon>
        <taxon>Euteleostomi</taxon>
        <taxon>Actinopterygii</taxon>
        <taxon>Neopterygii</taxon>
        <taxon>Teleostei</taxon>
        <taxon>Neoteleostei</taxon>
        <taxon>Acanthomorphata</taxon>
        <taxon>Gobiaria</taxon>
        <taxon>Kurtiformes</taxon>
        <taxon>Apogonoidei</taxon>
        <taxon>Apogonidae</taxon>
        <taxon>Apogoninae</taxon>
        <taxon>Sphaeramia</taxon>
    </lineage>
</organism>
<dbReference type="RefSeq" id="XP_029986395.1">
    <property type="nucleotide sequence ID" value="XM_030130535.1"/>
</dbReference>
<dbReference type="InParanoid" id="A0A672YRR6"/>
<evidence type="ECO:0008006" key="3">
    <source>
        <dbReference type="Google" id="ProtNLM"/>
    </source>
</evidence>
<dbReference type="GO" id="GO:0000070">
    <property type="term" value="P:mitotic sister chromatid segregation"/>
    <property type="evidence" value="ECO:0007669"/>
    <property type="project" value="InterPro"/>
</dbReference>
<dbReference type="PANTHER" id="PTHR31749:SF3">
    <property type="entry name" value="KINETOCHORE-ASSOCIATED PROTEIN NSL1 HOMOLOG"/>
    <property type="match status" value="1"/>
</dbReference>
<dbReference type="InterPro" id="IPR013950">
    <property type="entry name" value="Mis14/Nsl1"/>
</dbReference>
<gene>
    <name evidence="1" type="primary">nsl1</name>
</gene>
<dbReference type="FunCoup" id="A0A672YRR6">
    <property type="interactions" value="1061"/>
</dbReference>
<dbReference type="Ensembl" id="ENSSORT00005007539.1">
    <property type="protein sequence ID" value="ENSSORP00005007264.1"/>
    <property type="gene ID" value="ENSSORG00005004164.1"/>
</dbReference>
<dbReference type="CTD" id="25936"/>
<name>A0A672YRR6_9TELE</name>
<dbReference type="PANTHER" id="PTHR31749">
    <property type="entry name" value="KINETOCHORE-ASSOCIATED PROTEIN NSL1 HOMOLOG"/>
    <property type="match status" value="1"/>
</dbReference>
<evidence type="ECO:0000313" key="2">
    <source>
        <dbReference type="Proteomes" id="UP000472271"/>
    </source>
</evidence>
<accession>A0A672YRR6</accession>
<reference evidence="1" key="1">
    <citation type="submission" date="2025-08" db="UniProtKB">
        <authorList>
            <consortium name="Ensembl"/>
        </authorList>
    </citation>
    <scope>IDENTIFICATION</scope>
</reference>
<dbReference type="OrthoDB" id="5973266at2759"/>
<dbReference type="Proteomes" id="UP000472271">
    <property type="component" value="Unassembled WGS sequence"/>
</dbReference>
<dbReference type="AlphaFoldDB" id="A0A672YRR6"/>
<protein>
    <recommendedName>
        <fullName evidence="3">NSL1 component of MIS12 kinetochore complex</fullName>
    </recommendedName>
</protein>